<evidence type="ECO:0000313" key="1">
    <source>
        <dbReference type="EMBL" id="OUC40216.1"/>
    </source>
</evidence>
<gene>
    <name evidence="1" type="ORF">D917_04259</name>
</gene>
<sequence length="103" mass="11836">MYTSINFFALQLGFETNRQQWSYEKCAWENDDRHWLCLSIIIAVFTADDRYALHCSPFGQGRDCYEKKFPPKPPLIIYPLHPPPPSLLSIRLICTDGLGPASC</sequence>
<reference evidence="1 2" key="1">
    <citation type="submission" date="2015-04" db="EMBL/GenBank/DDBJ databases">
        <title>Draft genome of the roundworm Trichinella nativa.</title>
        <authorList>
            <person name="Mitreva M."/>
        </authorList>
    </citation>
    <scope>NUCLEOTIDE SEQUENCE [LARGE SCALE GENOMIC DNA]</scope>
    <source>
        <strain evidence="1 2">ISS45</strain>
    </source>
</reference>
<dbReference type="EMBL" id="LVZM01023168">
    <property type="protein sequence ID" value="OUC40216.1"/>
    <property type="molecule type" value="Genomic_DNA"/>
</dbReference>
<comment type="caution">
    <text evidence="1">The sequence shown here is derived from an EMBL/GenBank/DDBJ whole genome shotgun (WGS) entry which is preliminary data.</text>
</comment>
<evidence type="ECO:0000313" key="2">
    <source>
        <dbReference type="Proteomes" id="UP000243006"/>
    </source>
</evidence>
<protein>
    <submittedName>
        <fullName evidence="1">Uncharacterized protein</fullName>
    </submittedName>
</protein>
<dbReference type="AlphaFoldDB" id="A0A1Y3E8Q1"/>
<accession>A0A1Y3E8Q1</accession>
<dbReference type="Proteomes" id="UP000243006">
    <property type="component" value="Unassembled WGS sequence"/>
</dbReference>
<name>A0A1Y3E8Q1_9BILA</name>
<proteinExistence type="predicted"/>
<organism evidence="1 2">
    <name type="scientific">Trichinella nativa</name>
    <dbReference type="NCBI Taxonomy" id="6335"/>
    <lineage>
        <taxon>Eukaryota</taxon>
        <taxon>Metazoa</taxon>
        <taxon>Ecdysozoa</taxon>
        <taxon>Nematoda</taxon>
        <taxon>Enoplea</taxon>
        <taxon>Dorylaimia</taxon>
        <taxon>Trichinellida</taxon>
        <taxon>Trichinellidae</taxon>
        <taxon>Trichinella</taxon>
    </lineage>
</organism>